<evidence type="ECO:0000313" key="2">
    <source>
        <dbReference type="EMBL" id="PYZ92268.1"/>
    </source>
</evidence>
<keyword evidence="3" id="KW-1185">Reference proteome</keyword>
<keyword evidence="1" id="KW-1133">Transmembrane helix</keyword>
<proteinExistence type="predicted"/>
<sequence>MDWLGIGVFILSLGFAGLVLILIPVMKKLAETLGHTADTVETLNKSVGEVTGEATVILYNANETLVDVNDKISKFNPLFDIIHDTGKSAHHLTSTMVRYTSGKAKTAQAGTDFIDRNNLEGILRGAAFIYYLRQAKKEYDQQHKPV</sequence>
<dbReference type="RefSeq" id="WP_110610756.1">
    <property type="nucleotide sequence ID" value="NZ_PDOD01000004.1"/>
</dbReference>
<keyword evidence="1" id="KW-0812">Transmembrane</keyword>
<feature type="transmembrane region" description="Helical" evidence="1">
    <location>
        <begin position="6"/>
        <end position="25"/>
    </location>
</feature>
<comment type="caution">
    <text evidence="2">The sequence shown here is derived from an EMBL/GenBank/DDBJ whole genome shotgun (WGS) entry which is preliminary data.</text>
</comment>
<dbReference type="InterPro" id="IPR009293">
    <property type="entry name" value="UPF0478"/>
</dbReference>
<reference evidence="2 3" key="1">
    <citation type="submission" date="2017-10" db="EMBL/GenBank/DDBJ databases">
        <title>Bacillus sp. nov., a halophilic bacterium isolated from a Keqin Lake.</title>
        <authorList>
            <person name="Wang H."/>
        </authorList>
    </citation>
    <scope>NUCLEOTIDE SEQUENCE [LARGE SCALE GENOMIC DNA]</scope>
    <source>
        <strain evidence="2 3">KQ-12</strain>
    </source>
</reference>
<dbReference type="EMBL" id="PDOD01000004">
    <property type="protein sequence ID" value="PYZ92268.1"/>
    <property type="molecule type" value="Genomic_DNA"/>
</dbReference>
<keyword evidence="1" id="KW-0472">Membrane</keyword>
<protein>
    <recommendedName>
        <fullName evidence="4">General stress protein</fullName>
    </recommendedName>
</protein>
<accession>A0A323T9J9</accession>
<name>A0A323T9J9_9BACI</name>
<organism evidence="2 3">
    <name type="scientific">Salipaludibacillus keqinensis</name>
    <dbReference type="NCBI Taxonomy" id="2045207"/>
    <lineage>
        <taxon>Bacteria</taxon>
        <taxon>Bacillati</taxon>
        <taxon>Bacillota</taxon>
        <taxon>Bacilli</taxon>
        <taxon>Bacillales</taxon>
        <taxon>Bacillaceae</taxon>
    </lineage>
</organism>
<dbReference type="Proteomes" id="UP000248214">
    <property type="component" value="Unassembled WGS sequence"/>
</dbReference>
<gene>
    <name evidence="2" type="ORF">CR194_15635</name>
</gene>
<evidence type="ECO:0000256" key="1">
    <source>
        <dbReference type="SAM" id="Phobius"/>
    </source>
</evidence>
<dbReference type="Pfam" id="PF06103">
    <property type="entry name" value="DUF948"/>
    <property type="match status" value="1"/>
</dbReference>
<evidence type="ECO:0008006" key="4">
    <source>
        <dbReference type="Google" id="ProtNLM"/>
    </source>
</evidence>
<dbReference type="AlphaFoldDB" id="A0A323T9J9"/>
<evidence type="ECO:0000313" key="3">
    <source>
        <dbReference type="Proteomes" id="UP000248214"/>
    </source>
</evidence>
<dbReference type="OrthoDB" id="2437843at2"/>